<gene>
    <name evidence="1" type="ORF">HWI92_09815</name>
</gene>
<organism evidence="1 2">
    <name type="scientific">Dyadobacter sandarakinus</name>
    <dbReference type="NCBI Taxonomy" id="2747268"/>
    <lineage>
        <taxon>Bacteria</taxon>
        <taxon>Pseudomonadati</taxon>
        <taxon>Bacteroidota</taxon>
        <taxon>Cytophagia</taxon>
        <taxon>Cytophagales</taxon>
        <taxon>Spirosomataceae</taxon>
        <taxon>Dyadobacter</taxon>
    </lineage>
</organism>
<sequence length="85" mass="9658">MTEHTEDYDMPTMVNAAFTDKEKAQLAFDELTYRGYEESETSYKADGTSIILSFTPRTVEDRLEVVTAWVELGAQLLHGNENYTA</sequence>
<dbReference type="EMBL" id="CP056775">
    <property type="protein sequence ID" value="QRR01179.1"/>
    <property type="molecule type" value="Genomic_DNA"/>
</dbReference>
<protein>
    <submittedName>
        <fullName evidence="1">Uncharacterized protein</fullName>
    </submittedName>
</protein>
<evidence type="ECO:0000313" key="1">
    <source>
        <dbReference type="EMBL" id="QRR01179.1"/>
    </source>
</evidence>
<accession>A0ABX7I508</accession>
<name>A0ABX7I508_9BACT</name>
<reference evidence="1 2" key="1">
    <citation type="submission" date="2020-06" db="EMBL/GenBank/DDBJ databases">
        <title>Dyadobacter sandarakinus sp. nov., isolated from the soil of the Arctic Yellow River Station.</title>
        <authorList>
            <person name="Zhang Y."/>
            <person name="Peng F."/>
        </authorList>
    </citation>
    <scope>NUCLEOTIDE SEQUENCE [LARGE SCALE GENOMIC DNA]</scope>
    <source>
        <strain evidence="1 2">Q3-56</strain>
    </source>
</reference>
<evidence type="ECO:0000313" key="2">
    <source>
        <dbReference type="Proteomes" id="UP000612680"/>
    </source>
</evidence>
<proteinExistence type="predicted"/>
<keyword evidence="2" id="KW-1185">Reference proteome</keyword>
<dbReference type="RefSeq" id="WP_204663234.1">
    <property type="nucleotide sequence ID" value="NZ_CP056775.1"/>
</dbReference>
<dbReference type="Proteomes" id="UP000612680">
    <property type="component" value="Chromosome"/>
</dbReference>